<name>A0A3A4A0W9_9ACTN</name>
<dbReference type="Proteomes" id="UP000265768">
    <property type="component" value="Unassembled WGS sequence"/>
</dbReference>
<gene>
    <name evidence="1" type="ORF">D5H75_36110</name>
</gene>
<dbReference type="AlphaFoldDB" id="A0A3A4A0W9"/>
<accession>A0A3A4A0W9</accession>
<dbReference type="OrthoDB" id="3435153at2"/>
<dbReference type="EMBL" id="QZEY01000023">
    <property type="protein sequence ID" value="RJL22029.1"/>
    <property type="molecule type" value="Genomic_DNA"/>
</dbReference>
<comment type="caution">
    <text evidence="1">The sequence shown here is derived from an EMBL/GenBank/DDBJ whole genome shotgun (WGS) entry which is preliminary data.</text>
</comment>
<reference evidence="1 2" key="1">
    <citation type="submission" date="2018-09" db="EMBL/GenBank/DDBJ databases">
        <title>YIM 75507 draft genome.</title>
        <authorList>
            <person name="Tang S."/>
            <person name="Feng Y."/>
        </authorList>
    </citation>
    <scope>NUCLEOTIDE SEQUENCE [LARGE SCALE GENOMIC DNA]</scope>
    <source>
        <strain evidence="1 2">YIM 75507</strain>
    </source>
</reference>
<protein>
    <recommendedName>
        <fullName evidence="3">Glycosyltransferase family 1 protein</fullName>
    </recommendedName>
</protein>
<proteinExistence type="predicted"/>
<sequence>MKIGYSFWGFLGDGITDTPDGGRSHRRTLIDALTALGHQVVFLQKNRDLDEAGQDLTFAYTWERGLPDIDVLMLEYRWTVPSRNDTPCGSPGHTCDLHRQAELIDHYTAAGLPTIVWDKDLQLPLGDDLRRVPHVRLCEAALHPRPGATRLLFPIRDGRLDAADPCVLAGKERDLPLIYVGNQYDRDEQFDRYFAPAAHQVRHVVAGKWRETSRWPHVTFSGRIPFREVEALHRRTVTTVQLRPDRYVQCGQFTQRIFEAVLAGCLPLTPAPAPGVDQVVPRGLQVNDGHEVIEKVMALTRACGSDTHSELIADCLQRLDVFRISRQLDTLTALLGGHDSD</sequence>
<keyword evidence="2" id="KW-1185">Reference proteome</keyword>
<organism evidence="1 2">
    <name type="scientific">Bailinhaonella thermotolerans</name>
    <dbReference type="NCBI Taxonomy" id="1070861"/>
    <lineage>
        <taxon>Bacteria</taxon>
        <taxon>Bacillati</taxon>
        <taxon>Actinomycetota</taxon>
        <taxon>Actinomycetes</taxon>
        <taxon>Streptosporangiales</taxon>
        <taxon>Streptosporangiaceae</taxon>
        <taxon>Bailinhaonella</taxon>
    </lineage>
</organism>
<evidence type="ECO:0000313" key="2">
    <source>
        <dbReference type="Proteomes" id="UP000265768"/>
    </source>
</evidence>
<evidence type="ECO:0008006" key="3">
    <source>
        <dbReference type="Google" id="ProtNLM"/>
    </source>
</evidence>
<evidence type="ECO:0000313" key="1">
    <source>
        <dbReference type="EMBL" id="RJL22029.1"/>
    </source>
</evidence>